<evidence type="ECO:0000313" key="2">
    <source>
        <dbReference type="EMBL" id="QSX77982.1"/>
    </source>
</evidence>
<dbReference type="InterPro" id="IPR025202">
    <property type="entry name" value="PLD-like_dom"/>
</dbReference>
<dbReference type="RefSeq" id="WP_200615881.1">
    <property type="nucleotide sequence ID" value="NZ_CP071518.1"/>
</dbReference>
<protein>
    <submittedName>
        <fullName evidence="2">Phospholipase D family protein</fullName>
    </submittedName>
</protein>
<dbReference type="PANTHER" id="PTHR21248:SF12">
    <property type="entry name" value="CARDIOLIPIN SYNTHASE C"/>
    <property type="match status" value="1"/>
</dbReference>
<dbReference type="SUPFAM" id="SSF56024">
    <property type="entry name" value="Phospholipase D/nuclease"/>
    <property type="match status" value="2"/>
</dbReference>
<dbReference type="Gene3D" id="3.30.870.10">
    <property type="entry name" value="Endonuclease Chain A"/>
    <property type="match status" value="2"/>
</dbReference>
<gene>
    <name evidence="2" type="ORF">I8J32_014850</name>
</gene>
<dbReference type="EMBL" id="CP071518">
    <property type="protein sequence ID" value="QSX77982.1"/>
    <property type="molecule type" value="Genomic_DNA"/>
</dbReference>
<dbReference type="PANTHER" id="PTHR21248">
    <property type="entry name" value="CARDIOLIPIN SYNTHASE"/>
    <property type="match status" value="1"/>
</dbReference>
<proteinExistence type="predicted"/>
<dbReference type="SMART" id="SM00155">
    <property type="entry name" value="PLDc"/>
    <property type="match status" value="2"/>
</dbReference>
<dbReference type="CDD" id="cd09111">
    <property type="entry name" value="PLDc_ymdC_like_1"/>
    <property type="match status" value="1"/>
</dbReference>
<evidence type="ECO:0000259" key="1">
    <source>
        <dbReference type="PROSITE" id="PS50035"/>
    </source>
</evidence>
<dbReference type="InterPro" id="IPR001736">
    <property type="entry name" value="PLipase_D/transphosphatidylase"/>
</dbReference>
<name>A0A974XY76_9GAMM</name>
<accession>A0A974XY76</accession>
<evidence type="ECO:0000313" key="3">
    <source>
        <dbReference type="Proteomes" id="UP000639274"/>
    </source>
</evidence>
<reference evidence="2 3" key="1">
    <citation type="submission" date="2021-03" db="EMBL/GenBank/DDBJ databases">
        <title>Lysobacter sp. nov. isolated from soil of gangwondo yeongwol, south Korea.</title>
        <authorList>
            <person name="Kim K.R."/>
            <person name="Kim K.H."/>
            <person name="Jeon C.O."/>
        </authorList>
    </citation>
    <scope>NUCLEOTIDE SEQUENCE [LARGE SCALE GENOMIC DNA]</scope>
    <source>
        <strain evidence="2 3">R19</strain>
    </source>
</reference>
<dbReference type="AlphaFoldDB" id="A0A974XY76"/>
<feature type="domain" description="PLD phosphodiesterase" evidence="1">
    <location>
        <begin position="407"/>
        <end position="434"/>
    </location>
</feature>
<dbReference type="CDD" id="cd09113">
    <property type="entry name" value="PLDc_ymdC_like_2"/>
    <property type="match status" value="1"/>
</dbReference>
<feature type="domain" description="PLD phosphodiesterase" evidence="1">
    <location>
        <begin position="172"/>
        <end position="199"/>
    </location>
</feature>
<dbReference type="GO" id="GO:0030572">
    <property type="term" value="F:phosphatidyltransferase activity"/>
    <property type="evidence" value="ECO:0007669"/>
    <property type="project" value="UniProtKB-ARBA"/>
</dbReference>
<organism evidence="2 3">
    <name type="scientific">Agrilutibacter solisilvae</name>
    <dbReference type="NCBI Taxonomy" id="2763317"/>
    <lineage>
        <taxon>Bacteria</taxon>
        <taxon>Pseudomonadati</taxon>
        <taxon>Pseudomonadota</taxon>
        <taxon>Gammaproteobacteria</taxon>
        <taxon>Lysobacterales</taxon>
        <taxon>Lysobacteraceae</taxon>
        <taxon>Agrilutibacter</taxon>
    </lineage>
</organism>
<dbReference type="Pfam" id="PF13091">
    <property type="entry name" value="PLDc_2"/>
    <property type="match status" value="2"/>
</dbReference>
<dbReference type="PROSITE" id="PS50035">
    <property type="entry name" value="PLD"/>
    <property type="match status" value="2"/>
</dbReference>
<dbReference type="Proteomes" id="UP000639274">
    <property type="component" value="Chromosome"/>
</dbReference>
<sequence length="517" mass="56083">MRIRRVLAWVLAGLLVLFLSGWVLADHLTPPATGAPSHALPVQAAQTLLDREVGALLAQHPGRSGAILVPDGLDAFAARAISARRAGRSLDLQYYIWHDDIAGRMLAREAWLAAERGVRVRMLLDDMNAEGLDPGLLTLDAHPNVEIRLYNPFRNRGGVGRVLELVQRLVSVNHRMHNKAWIADNRMAVVGGRNIGVEYFAAGEETNFRDLDMVLMGPAVAQASGVFDAYWNSAAAVPIVALSEKAAADMAAMVATVAAEAESPAARMYLERVDASEQVRAYTQQRLRPHWSTGIQVVADPPLKWKDDDRRGWMVERLVKLLGTTRHKALLISPYFVPGDFGTQGLGKLAARGAHVGVITNSLAANDVPAVHSAYAGYRPALLAAGVRLYEIRAVGRPETAGVFGSSGASLHTKAFVVDDTRGFVGSFNLDPRSADLNTEMGVVFDDPAIGAALREEYRRLSGPALSYWVYERPGGGIGWLDRAAAPPVLVRREPDTGKMQRAVARVVGWLPIESQL</sequence>
<keyword evidence="3" id="KW-1185">Reference proteome</keyword>
<dbReference type="KEGG" id="lsf:I8J32_014850"/>
<dbReference type="GO" id="GO:0032049">
    <property type="term" value="P:cardiolipin biosynthetic process"/>
    <property type="evidence" value="ECO:0007669"/>
    <property type="project" value="UniProtKB-ARBA"/>
</dbReference>